<accession>A0ABY7EPX1</accession>
<feature type="coiled-coil region" evidence="1">
    <location>
        <begin position="257"/>
        <end position="285"/>
    </location>
</feature>
<dbReference type="Proteomes" id="UP001164746">
    <property type="component" value="Chromosome 6"/>
</dbReference>
<dbReference type="EMBL" id="CP111017">
    <property type="protein sequence ID" value="WAR09221.1"/>
    <property type="molecule type" value="Genomic_DNA"/>
</dbReference>
<evidence type="ECO:0000313" key="2">
    <source>
        <dbReference type="EMBL" id="WAR09221.1"/>
    </source>
</evidence>
<keyword evidence="1" id="KW-0175">Coiled coil</keyword>
<organism evidence="2 3">
    <name type="scientific">Mya arenaria</name>
    <name type="common">Soft-shell clam</name>
    <dbReference type="NCBI Taxonomy" id="6604"/>
    <lineage>
        <taxon>Eukaryota</taxon>
        <taxon>Metazoa</taxon>
        <taxon>Spiralia</taxon>
        <taxon>Lophotrochozoa</taxon>
        <taxon>Mollusca</taxon>
        <taxon>Bivalvia</taxon>
        <taxon>Autobranchia</taxon>
        <taxon>Heteroconchia</taxon>
        <taxon>Euheterodonta</taxon>
        <taxon>Imparidentia</taxon>
        <taxon>Neoheterodontei</taxon>
        <taxon>Myida</taxon>
        <taxon>Myoidea</taxon>
        <taxon>Myidae</taxon>
        <taxon>Mya</taxon>
    </lineage>
</organism>
<proteinExistence type="predicted"/>
<gene>
    <name evidence="2" type="ORF">MAR_019179</name>
</gene>
<protein>
    <submittedName>
        <fullName evidence="2">Uncharacterized protein</fullName>
    </submittedName>
</protein>
<evidence type="ECO:0000313" key="3">
    <source>
        <dbReference type="Proteomes" id="UP001164746"/>
    </source>
</evidence>
<sequence>MEEGRKKNGTFAMHYDMMQHCTEVGEISFAERLGGKDGYTLMLAAVKSSLPSLYLNGACSYAAFTTRLLYEHFKCGHYYKRMKETLFTTPNKDSDVNFGLDTQREMDHKDAIKAFRSGSTMKSIVPRMSLLDSLNELHKMASKPSKSSNKRQSVQELLGMMITNTNMKYITRIVSGITTAEDANVYNVYDQRRPVISPTILDTNTEKIGHFLIKKFEVQPNMFGSTKAVIPELNKVEGPAELVQKLKTSKGVTIRRMSVKQKNIKQTEREKKEEKRHKLVKQEARRIDCLSSEMNACQAVVKPDCSKPKVAEFSGIKNALIQTLDETVTRDSNAGDILEDKKLVYLSKKTIPADVVHSVSMATIEFAGVKFKTHDHENEDSILRQLAICEEKYHLTPYDFKAATSTQRQKKQQFTITHLKTAEEILTIEKFDKISIVTTSEGKNLISRYLARKVEKLNIRSCLIVDIDSEYKMSDCQCNDTPCGCVIFTNPIRSFFPKLDHLHTEVLFNIRKTKGEAEMVQIDWLMEYSSCLQQDESCASIVTSGDIDAVVLHMFAMAYRWPRLEEKSFKNDVFVIIQKPGNNTGNTINNYNYNDSPTKKYSEK</sequence>
<evidence type="ECO:0000256" key="1">
    <source>
        <dbReference type="SAM" id="Coils"/>
    </source>
</evidence>
<reference evidence="2" key="1">
    <citation type="submission" date="2022-11" db="EMBL/GenBank/DDBJ databases">
        <title>Centuries of genome instability and evolution in soft-shell clam transmissible cancer (bioRxiv).</title>
        <authorList>
            <person name="Hart S.F.M."/>
            <person name="Yonemitsu M.A."/>
            <person name="Giersch R.M."/>
            <person name="Beal B.F."/>
            <person name="Arriagada G."/>
            <person name="Davis B.W."/>
            <person name="Ostrander E.A."/>
            <person name="Goff S.P."/>
            <person name="Metzger M.J."/>
        </authorList>
    </citation>
    <scope>NUCLEOTIDE SEQUENCE</scope>
    <source>
        <strain evidence="2">MELC-2E11</strain>
        <tissue evidence="2">Siphon/mantle</tissue>
    </source>
</reference>
<keyword evidence="3" id="KW-1185">Reference proteome</keyword>
<name>A0ABY7EPX1_MYAAR</name>